<dbReference type="AlphaFoldDB" id="A0AAV9E753"/>
<keyword evidence="2" id="KW-1185">Reference proteome</keyword>
<gene>
    <name evidence="1" type="ORF">QJS10_CPA09g00780</name>
</gene>
<protein>
    <submittedName>
        <fullName evidence="1">Uncharacterized protein</fullName>
    </submittedName>
</protein>
<proteinExistence type="predicted"/>
<organism evidence="1 2">
    <name type="scientific">Acorus calamus</name>
    <name type="common">Sweet flag</name>
    <dbReference type="NCBI Taxonomy" id="4465"/>
    <lineage>
        <taxon>Eukaryota</taxon>
        <taxon>Viridiplantae</taxon>
        <taxon>Streptophyta</taxon>
        <taxon>Embryophyta</taxon>
        <taxon>Tracheophyta</taxon>
        <taxon>Spermatophyta</taxon>
        <taxon>Magnoliopsida</taxon>
        <taxon>Liliopsida</taxon>
        <taxon>Acoraceae</taxon>
        <taxon>Acorus</taxon>
    </lineage>
</organism>
<name>A0AAV9E753_ACOCL</name>
<accession>A0AAV9E753</accession>
<evidence type="ECO:0000313" key="2">
    <source>
        <dbReference type="Proteomes" id="UP001180020"/>
    </source>
</evidence>
<reference evidence="1" key="2">
    <citation type="submission" date="2023-06" db="EMBL/GenBank/DDBJ databases">
        <authorList>
            <person name="Ma L."/>
            <person name="Liu K.-W."/>
            <person name="Li Z."/>
            <person name="Hsiao Y.-Y."/>
            <person name="Qi Y."/>
            <person name="Fu T."/>
            <person name="Tang G."/>
            <person name="Zhang D."/>
            <person name="Sun W.-H."/>
            <person name="Liu D.-K."/>
            <person name="Li Y."/>
            <person name="Chen G.-Z."/>
            <person name="Liu X.-D."/>
            <person name="Liao X.-Y."/>
            <person name="Jiang Y.-T."/>
            <person name="Yu X."/>
            <person name="Hao Y."/>
            <person name="Huang J."/>
            <person name="Zhao X.-W."/>
            <person name="Ke S."/>
            <person name="Chen Y.-Y."/>
            <person name="Wu W.-L."/>
            <person name="Hsu J.-L."/>
            <person name="Lin Y.-F."/>
            <person name="Huang M.-D."/>
            <person name="Li C.-Y."/>
            <person name="Huang L."/>
            <person name="Wang Z.-W."/>
            <person name="Zhao X."/>
            <person name="Zhong W.-Y."/>
            <person name="Peng D.-H."/>
            <person name="Ahmad S."/>
            <person name="Lan S."/>
            <person name="Zhang J.-S."/>
            <person name="Tsai W.-C."/>
            <person name="Van De Peer Y."/>
            <person name="Liu Z.-J."/>
        </authorList>
    </citation>
    <scope>NUCLEOTIDE SEQUENCE</scope>
    <source>
        <strain evidence="1">CP</strain>
        <tissue evidence="1">Leaves</tissue>
    </source>
</reference>
<sequence>MSQKDQEKPEGPHPLKARDFTFTPLTVLARQVWLENKDKGYFTSPFPVRSPVKGRDKTRKWELYNEIGHTTEECRSLRGQIENLIRDDRLTHYVERQPPIAKPGLSDGANALKPNAAPTRNIYGKCMGTYKYDINHE</sequence>
<dbReference type="Proteomes" id="UP001180020">
    <property type="component" value="Unassembled WGS sequence"/>
</dbReference>
<evidence type="ECO:0000313" key="1">
    <source>
        <dbReference type="EMBL" id="KAK1308724.1"/>
    </source>
</evidence>
<reference evidence="1" key="1">
    <citation type="journal article" date="2023" name="Nat. Commun.">
        <title>Diploid and tetraploid genomes of Acorus and the evolution of monocots.</title>
        <authorList>
            <person name="Ma L."/>
            <person name="Liu K.W."/>
            <person name="Li Z."/>
            <person name="Hsiao Y.Y."/>
            <person name="Qi Y."/>
            <person name="Fu T."/>
            <person name="Tang G.D."/>
            <person name="Zhang D."/>
            <person name="Sun W.H."/>
            <person name="Liu D.K."/>
            <person name="Li Y."/>
            <person name="Chen G.Z."/>
            <person name="Liu X.D."/>
            <person name="Liao X.Y."/>
            <person name="Jiang Y.T."/>
            <person name="Yu X."/>
            <person name="Hao Y."/>
            <person name="Huang J."/>
            <person name="Zhao X.W."/>
            <person name="Ke S."/>
            <person name="Chen Y.Y."/>
            <person name="Wu W.L."/>
            <person name="Hsu J.L."/>
            <person name="Lin Y.F."/>
            <person name="Huang M.D."/>
            <person name="Li C.Y."/>
            <person name="Huang L."/>
            <person name="Wang Z.W."/>
            <person name="Zhao X."/>
            <person name="Zhong W.Y."/>
            <person name="Peng D.H."/>
            <person name="Ahmad S."/>
            <person name="Lan S."/>
            <person name="Zhang J.S."/>
            <person name="Tsai W.C."/>
            <person name="Van de Peer Y."/>
            <person name="Liu Z.J."/>
        </authorList>
    </citation>
    <scope>NUCLEOTIDE SEQUENCE</scope>
    <source>
        <strain evidence="1">CP</strain>
    </source>
</reference>
<comment type="caution">
    <text evidence="1">The sequence shown here is derived from an EMBL/GenBank/DDBJ whole genome shotgun (WGS) entry which is preliminary data.</text>
</comment>
<dbReference type="EMBL" id="JAUJYO010000009">
    <property type="protein sequence ID" value="KAK1308724.1"/>
    <property type="molecule type" value="Genomic_DNA"/>
</dbReference>